<feature type="binding site" evidence="14">
    <location>
        <position position="137"/>
    </location>
    <ligand>
        <name>[4Fe-4S] cluster</name>
        <dbReference type="ChEBI" id="CHEBI:49883"/>
    </ligand>
</feature>
<evidence type="ECO:0000256" key="1">
    <source>
        <dbReference type="ARBA" id="ARBA00009732"/>
    </source>
</evidence>
<name>A0ABW7H3Y1_9BURK</name>
<comment type="similarity">
    <text evidence="1 14">Belongs to the PAPS reductase family. CysH subfamily.</text>
</comment>
<feature type="binding site" evidence="14">
    <location>
        <position position="221"/>
    </location>
    <ligand>
        <name>[4Fe-4S] cluster</name>
        <dbReference type="ChEBI" id="CHEBI:49883"/>
    </ligand>
</feature>
<dbReference type="NCBIfam" id="TIGR02055">
    <property type="entry name" value="APS_reductase"/>
    <property type="match status" value="1"/>
</dbReference>
<dbReference type="PIRSF" id="PIRSF000857">
    <property type="entry name" value="PAPS_reductase"/>
    <property type="match status" value="1"/>
</dbReference>
<comment type="catalytic activity">
    <reaction evidence="13 14">
        <text>[thioredoxin]-disulfide + sulfite + AMP + 2 H(+) = adenosine 5'-phosphosulfate + [thioredoxin]-dithiol</text>
        <dbReference type="Rhea" id="RHEA:21976"/>
        <dbReference type="Rhea" id="RHEA-COMP:10698"/>
        <dbReference type="Rhea" id="RHEA-COMP:10700"/>
        <dbReference type="ChEBI" id="CHEBI:15378"/>
        <dbReference type="ChEBI" id="CHEBI:17359"/>
        <dbReference type="ChEBI" id="CHEBI:29950"/>
        <dbReference type="ChEBI" id="CHEBI:50058"/>
        <dbReference type="ChEBI" id="CHEBI:58243"/>
        <dbReference type="ChEBI" id="CHEBI:456215"/>
        <dbReference type="EC" id="1.8.4.10"/>
    </reaction>
</comment>
<comment type="subcellular location">
    <subcellularLocation>
        <location evidence="14">Cytoplasm</location>
    </subcellularLocation>
</comment>
<keyword evidence="4 14" id="KW-0560">Oxidoreductase</keyword>
<dbReference type="NCBIfam" id="NF002537">
    <property type="entry name" value="PRK02090.1"/>
    <property type="match status" value="1"/>
</dbReference>
<protein>
    <recommendedName>
        <fullName evidence="10 14">Adenosine 5'-phosphosulfate reductase</fullName>
        <shortName evidence="14">APS reductase</shortName>
        <ecNumber evidence="9 14">1.8.4.10</ecNumber>
    </recommendedName>
    <alternativeName>
        <fullName evidence="12 14">5'-adenylylsulfate reductase</fullName>
    </alternativeName>
    <alternativeName>
        <fullName evidence="11 14">Thioredoxin-dependent 5'-adenylylsulfate reductase</fullName>
    </alternativeName>
</protein>
<evidence type="ECO:0000256" key="4">
    <source>
        <dbReference type="ARBA" id="ARBA00023002"/>
    </source>
</evidence>
<evidence type="ECO:0000256" key="5">
    <source>
        <dbReference type="ARBA" id="ARBA00023004"/>
    </source>
</evidence>
<dbReference type="EC" id="1.8.4.10" evidence="9 14"/>
<evidence type="ECO:0000256" key="9">
    <source>
        <dbReference type="ARBA" id="ARBA00024386"/>
    </source>
</evidence>
<evidence type="ECO:0000256" key="13">
    <source>
        <dbReference type="ARBA" id="ARBA00048441"/>
    </source>
</evidence>
<dbReference type="GO" id="GO:0004604">
    <property type="term" value="F:phosphoadenylyl-sulfate reductase (thioredoxin) activity"/>
    <property type="evidence" value="ECO:0007669"/>
    <property type="project" value="UniProtKB-EC"/>
</dbReference>
<organism evidence="16 17">
    <name type="scientific">Pelomonas baiyunensis</name>
    <dbReference type="NCBI Taxonomy" id="3299026"/>
    <lineage>
        <taxon>Bacteria</taxon>
        <taxon>Pseudomonadati</taxon>
        <taxon>Pseudomonadota</taxon>
        <taxon>Betaproteobacteria</taxon>
        <taxon>Burkholderiales</taxon>
        <taxon>Sphaerotilaceae</taxon>
        <taxon>Roseateles</taxon>
    </lineage>
</organism>
<evidence type="ECO:0000256" key="3">
    <source>
        <dbReference type="ARBA" id="ARBA00022723"/>
    </source>
</evidence>
<dbReference type="InterPro" id="IPR002500">
    <property type="entry name" value="PAPS_reduct_dom"/>
</dbReference>
<sequence length="254" mass="27664">MSAEASALPWASAPAAGNAIGLYARWTPALDAKIEAAVQALRDASIQHGAGLLQSSSLGVEDMVITDLIARHRLPIDIATLDTGRLHAETLALIPAVQARYSREVAVFSPVAEAVITFVQREGDDAMYKSLDLRKACCGVRKMEPLGRMLAGRSAWITGLRREQSGARGEVAVDEDDGSGTGRRKISPLADWTWAEVWAYVQKYEVPYNPLHDQFMPSIGCAPCTRAIAVGEDFRAGRWWWEDSTKECGLHAKS</sequence>
<dbReference type="HAMAP" id="MF_00063">
    <property type="entry name" value="CysH"/>
    <property type="match status" value="1"/>
</dbReference>
<feature type="binding site" evidence="14">
    <location>
        <position position="224"/>
    </location>
    <ligand>
        <name>[4Fe-4S] cluster</name>
        <dbReference type="ChEBI" id="CHEBI:49883"/>
    </ligand>
</feature>
<evidence type="ECO:0000256" key="6">
    <source>
        <dbReference type="ARBA" id="ARBA00023014"/>
    </source>
</evidence>
<dbReference type="Pfam" id="PF01507">
    <property type="entry name" value="PAPS_reduct"/>
    <property type="match status" value="1"/>
</dbReference>
<evidence type="ECO:0000256" key="10">
    <source>
        <dbReference type="ARBA" id="ARBA00029514"/>
    </source>
</evidence>
<dbReference type="RefSeq" id="WP_394387191.1">
    <property type="nucleotide sequence ID" value="NZ_JBIGIB010000006.1"/>
</dbReference>
<evidence type="ECO:0000259" key="15">
    <source>
        <dbReference type="Pfam" id="PF01507"/>
    </source>
</evidence>
<comment type="function">
    <text evidence="7 14">Catalyzes the formation of sulfite from adenosine 5'-phosphosulfate (APS) using thioredoxin as an electron donor.</text>
</comment>
<evidence type="ECO:0000256" key="14">
    <source>
        <dbReference type="HAMAP-Rule" id="MF_00063"/>
    </source>
</evidence>
<keyword evidence="5 14" id="KW-0408">Iron</keyword>
<evidence type="ECO:0000256" key="12">
    <source>
        <dbReference type="ARBA" id="ARBA00032041"/>
    </source>
</evidence>
<feature type="binding site" evidence="14">
    <location>
        <position position="138"/>
    </location>
    <ligand>
        <name>[4Fe-4S] cluster</name>
        <dbReference type="ChEBI" id="CHEBI:49883"/>
    </ligand>
</feature>
<dbReference type="PANTHER" id="PTHR46482">
    <property type="entry name" value="5'-ADENYLYLSULFATE REDUCTASE 3, CHLOROPLASTIC"/>
    <property type="match status" value="1"/>
</dbReference>
<evidence type="ECO:0000313" key="16">
    <source>
        <dbReference type="EMBL" id="MFG6468937.1"/>
    </source>
</evidence>
<dbReference type="InterPro" id="IPR014729">
    <property type="entry name" value="Rossmann-like_a/b/a_fold"/>
</dbReference>
<dbReference type="Gene3D" id="3.40.50.620">
    <property type="entry name" value="HUPs"/>
    <property type="match status" value="1"/>
</dbReference>
<gene>
    <name evidence="14" type="primary">cysH</name>
    <name evidence="16" type="ORF">ACG01O_20105</name>
</gene>
<evidence type="ECO:0000256" key="8">
    <source>
        <dbReference type="ARBA" id="ARBA00024327"/>
    </source>
</evidence>
<keyword evidence="6 14" id="KW-0411">Iron-sulfur</keyword>
<dbReference type="Proteomes" id="UP001606303">
    <property type="component" value="Unassembled WGS sequence"/>
</dbReference>
<keyword evidence="3 14" id="KW-0479">Metal-binding</keyword>
<dbReference type="SUPFAM" id="SSF52402">
    <property type="entry name" value="Adenine nucleotide alpha hydrolases-like"/>
    <property type="match status" value="1"/>
</dbReference>
<feature type="domain" description="Phosphoadenosine phosphosulphate reductase" evidence="15">
    <location>
        <begin position="53"/>
        <end position="227"/>
    </location>
</feature>
<reference evidence="16 17" key="1">
    <citation type="submission" date="2024-08" db="EMBL/GenBank/DDBJ databases">
        <authorList>
            <person name="Lu H."/>
        </authorList>
    </citation>
    <scope>NUCLEOTIDE SEQUENCE [LARGE SCALE GENOMIC DNA]</scope>
    <source>
        <strain evidence="16 17">BYS87W</strain>
    </source>
</reference>
<comment type="cofactor">
    <cofactor evidence="14">
        <name>[4Fe-4S] cluster</name>
        <dbReference type="ChEBI" id="CHEBI:49883"/>
    </cofactor>
    <text evidence="14">Binds 1 [4Fe-4S] cluster per subunit.</text>
</comment>
<dbReference type="InterPro" id="IPR004511">
    <property type="entry name" value="PAPS/APS_Rdtase"/>
</dbReference>
<dbReference type="InterPro" id="IPR011798">
    <property type="entry name" value="APS_reductase"/>
</dbReference>
<keyword evidence="2 14" id="KW-0963">Cytoplasm</keyword>
<accession>A0ABW7H3Y1</accession>
<dbReference type="CDD" id="cd23945">
    <property type="entry name" value="PAPS_reductase"/>
    <property type="match status" value="1"/>
</dbReference>
<evidence type="ECO:0000256" key="11">
    <source>
        <dbReference type="ARBA" id="ARBA00030894"/>
    </source>
</evidence>
<dbReference type="PANTHER" id="PTHR46482:SF9">
    <property type="entry name" value="5'-ADENYLYLSULFATE REDUCTASE 1, CHLOROPLASTIC"/>
    <property type="match status" value="1"/>
</dbReference>
<evidence type="ECO:0000256" key="7">
    <source>
        <dbReference type="ARBA" id="ARBA00024298"/>
    </source>
</evidence>
<feature type="active site" description="Nucleophile; cysteine thiosulfonate intermediate" evidence="14">
    <location>
        <position position="248"/>
    </location>
</feature>
<evidence type="ECO:0000313" key="17">
    <source>
        <dbReference type="Proteomes" id="UP001606303"/>
    </source>
</evidence>
<evidence type="ECO:0000256" key="2">
    <source>
        <dbReference type="ARBA" id="ARBA00022490"/>
    </source>
</evidence>
<comment type="pathway">
    <text evidence="8 14">Sulfur metabolism; hydrogen sulfide biosynthesis; sulfite from sulfate.</text>
</comment>
<keyword evidence="17" id="KW-1185">Reference proteome</keyword>
<proteinExistence type="inferred from homology"/>
<dbReference type="EMBL" id="JBIGIB010000006">
    <property type="protein sequence ID" value="MFG6468937.1"/>
    <property type="molecule type" value="Genomic_DNA"/>
</dbReference>
<comment type="caution">
    <text evidence="16">The sequence shown here is derived from an EMBL/GenBank/DDBJ whole genome shotgun (WGS) entry which is preliminary data.</text>
</comment>